<dbReference type="PANTHER" id="PTHR32089:SF112">
    <property type="entry name" value="LYSOZYME-LIKE PROTEIN-RELATED"/>
    <property type="match status" value="1"/>
</dbReference>
<proteinExistence type="inferred from homology"/>
<evidence type="ECO:0000259" key="9">
    <source>
        <dbReference type="PROSITE" id="PS50885"/>
    </source>
</evidence>
<evidence type="ECO:0000313" key="11">
    <source>
        <dbReference type="Proteomes" id="UP000271031"/>
    </source>
</evidence>
<evidence type="ECO:0000256" key="1">
    <source>
        <dbReference type="ARBA" id="ARBA00004236"/>
    </source>
</evidence>
<dbReference type="Gene3D" id="6.10.340.10">
    <property type="match status" value="1"/>
</dbReference>
<keyword evidence="7" id="KW-1133">Transmembrane helix</keyword>
<feature type="domain" description="Methyl-accepting transducer" evidence="8">
    <location>
        <begin position="274"/>
        <end position="531"/>
    </location>
</feature>
<comment type="similarity">
    <text evidence="5">Belongs to the methyl-accepting chemotaxis (MCP) protein family.</text>
</comment>
<dbReference type="SMART" id="SM00304">
    <property type="entry name" value="HAMP"/>
    <property type="match status" value="1"/>
</dbReference>
<organism evidence="10 11">
    <name type="scientific">Brevibacillus fluminis</name>
    <dbReference type="NCBI Taxonomy" id="511487"/>
    <lineage>
        <taxon>Bacteria</taxon>
        <taxon>Bacillati</taxon>
        <taxon>Bacillota</taxon>
        <taxon>Bacilli</taxon>
        <taxon>Bacillales</taxon>
        <taxon>Paenibacillaceae</taxon>
        <taxon>Brevibacillus</taxon>
    </lineage>
</organism>
<dbReference type="SUPFAM" id="SSF58104">
    <property type="entry name" value="Methyl-accepting chemotaxis protein (MCP) signaling domain"/>
    <property type="match status" value="1"/>
</dbReference>
<name>A0A3M8DGS2_9BACL</name>
<feature type="transmembrane region" description="Helical" evidence="7">
    <location>
        <begin position="181"/>
        <end position="204"/>
    </location>
</feature>
<dbReference type="PANTHER" id="PTHR32089">
    <property type="entry name" value="METHYL-ACCEPTING CHEMOTAXIS PROTEIN MCPB"/>
    <property type="match status" value="1"/>
</dbReference>
<dbReference type="Pfam" id="PF00672">
    <property type="entry name" value="HAMP"/>
    <property type="match status" value="1"/>
</dbReference>
<evidence type="ECO:0000256" key="7">
    <source>
        <dbReference type="SAM" id="Phobius"/>
    </source>
</evidence>
<dbReference type="PROSITE" id="PS50885">
    <property type="entry name" value="HAMP"/>
    <property type="match status" value="1"/>
</dbReference>
<comment type="caution">
    <text evidence="10">The sequence shown here is derived from an EMBL/GenBank/DDBJ whole genome shotgun (WGS) entry which is preliminary data.</text>
</comment>
<dbReference type="SMART" id="SM00283">
    <property type="entry name" value="MA"/>
    <property type="match status" value="1"/>
</dbReference>
<dbReference type="InterPro" id="IPR003660">
    <property type="entry name" value="HAMP_dom"/>
</dbReference>
<keyword evidence="7" id="KW-0812">Transmembrane</keyword>
<evidence type="ECO:0000256" key="6">
    <source>
        <dbReference type="PROSITE-ProRule" id="PRU00284"/>
    </source>
</evidence>
<feature type="domain" description="HAMP" evidence="9">
    <location>
        <begin position="202"/>
        <end position="255"/>
    </location>
</feature>
<evidence type="ECO:0000256" key="3">
    <source>
        <dbReference type="ARBA" id="ARBA00023136"/>
    </source>
</evidence>
<evidence type="ECO:0000256" key="4">
    <source>
        <dbReference type="ARBA" id="ARBA00023224"/>
    </source>
</evidence>
<keyword evidence="2" id="KW-1003">Cell membrane</keyword>
<dbReference type="InterPro" id="IPR004090">
    <property type="entry name" value="Chemotax_Me-accpt_rcpt"/>
</dbReference>
<reference evidence="10 11" key="1">
    <citation type="submission" date="2018-10" db="EMBL/GenBank/DDBJ databases">
        <title>Phylogenomics of Brevibacillus.</title>
        <authorList>
            <person name="Dunlap C."/>
        </authorList>
    </citation>
    <scope>NUCLEOTIDE SEQUENCE [LARGE SCALE GENOMIC DNA]</scope>
    <source>
        <strain evidence="10 11">JCM 15716</strain>
    </source>
</reference>
<dbReference type="OrthoDB" id="358716at2"/>
<dbReference type="GO" id="GO:0007165">
    <property type="term" value="P:signal transduction"/>
    <property type="evidence" value="ECO:0007669"/>
    <property type="project" value="UniProtKB-KW"/>
</dbReference>
<dbReference type="Pfam" id="PF00015">
    <property type="entry name" value="MCPsignal"/>
    <property type="match status" value="1"/>
</dbReference>
<dbReference type="GO" id="GO:0004888">
    <property type="term" value="F:transmembrane signaling receptor activity"/>
    <property type="evidence" value="ECO:0007669"/>
    <property type="project" value="InterPro"/>
</dbReference>
<dbReference type="AlphaFoldDB" id="A0A3M8DGS2"/>
<dbReference type="PRINTS" id="PR00260">
    <property type="entry name" value="CHEMTRNSDUCR"/>
</dbReference>
<protein>
    <submittedName>
        <fullName evidence="10">Methyl-accepting chemotaxis protein</fullName>
    </submittedName>
</protein>
<dbReference type="Pfam" id="PF12729">
    <property type="entry name" value="4HB_MCP_1"/>
    <property type="match status" value="1"/>
</dbReference>
<keyword evidence="3 7" id="KW-0472">Membrane</keyword>
<evidence type="ECO:0000256" key="5">
    <source>
        <dbReference type="ARBA" id="ARBA00029447"/>
    </source>
</evidence>
<keyword evidence="11" id="KW-1185">Reference proteome</keyword>
<evidence type="ECO:0000313" key="10">
    <source>
        <dbReference type="EMBL" id="RNB87273.1"/>
    </source>
</evidence>
<dbReference type="GO" id="GO:0005886">
    <property type="term" value="C:plasma membrane"/>
    <property type="evidence" value="ECO:0007669"/>
    <property type="project" value="UniProtKB-SubCell"/>
</dbReference>
<dbReference type="GO" id="GO:0006935">
    <property type="term" value="P:chemotaxis"/>
    <property type="evidence" value="ECO:0007669"/>
    <property type="project" value="InterPro"/>
</dbReference>
<dbReference type="InterPro" id="IPR004089">
    <property type="entry name" value="MCPsignal_dom"/>
</dbReference>
<keyword evidence="4 6" id="KW-0807">Transducer</keyword>
<dbReference type="Proteomes" id="UP000271031">
    <property type="component" value="Unassembled WGS sequence"/>
</dbReference>
<accession>A0A3M8DGS2</accession>
<dbReference type="EMBL" id="RHHQ01000012">
    <property type="protein sequence ID" value="RNB87273.1"/>
    <property type="molecule type" value="Genomic_DNA"/>
</dbReference>
<dbReference type="CDD" id="cd06225">
    <property type="entry name" value="HAMP"/>
    <property type="match status" value="1"/>
</dbReference>
<comment type="subcellular location">
    <subcellularLocation>
        <location evidence="1">Cell membrane</location>
    </subcellularLocation>
</comment>
<dbReference type="PROSITE" id="PS50111">
    <property type="entry name" value="CHEMOTAXIS_TRANSDUC_2"/>
    <property type="match status" value="1"/>
</dbReference>
<sequence>MKLTTKLIASYLSICLIIALLGAYAVTKIEEVNQNGEWMYQDRLVPVAQLGEIGKKAENIRVVLLAAVLTKNTSLTDTAEENMTEIEQLAADYGKSYMEADEKVLYTQFTTNWQEFKGLSQQSIQGLKSDQTESVLQSLKAGQEPFDKVSDNIAQLLAINKKAADQLLLDNHNAFLHTRTMLWGAIIAAAAVAIGIGLFVGRLITRPLKNIAKHAEMIAQSDLTGNMVPEKSKDEIGQLSRSFHKMEVTLRQIVGEVRGASDTLAATSQEMAASAEEVAGAVGEISLGTQQVASGAEEGSHAVMDASKVLLELSSLIQIAKNKATSAAASSGITLATATEGSETVSKTIGLMDHIKASTEQMEQAIETLHEYSAQIGLVTDTITQISTQTNLLALNAAIEAARAGEAGRGFAVVADEVRKLAEQSTDGAKQVAELIAKITTSTQHAVAATEQSRIAVEEGSQAIVLTGKALDDILAAVRLTAKDVNGIAKVTDEEIASSDRIVSLIHTLSSVVENTASISEEVSAATEETSAAMENITASAEETSAMATQLSTSVHVFKL</sequence>
<dbReference type="RefSeq" id="WP_122918971.1">
    <property type="nucleotide sequence ID" value="NZ_RHHQ01000012.1"/>
</dbReference>
<dbReference type="Gene3D" id="1.10.287.950">
    <property type="entry name" value="Methyl-accepting chemotaxis protein"/>
    <property type="match status" value="1"/>
</dbReference>
<evidence type="ECO:0000256" key="2">
    <source>
        <dbReference type="ARBA" id="ARBA00022475"/>
    </source>
</evidence>
<gene>
    <name evidence="10" type="ORF">EDM56_16520</name>
</gene>
<evidence type="ECO:0000259" key="8">
    <source>
        <dbReference type="PROSITE" id="PS50111"/>
    </source>
</evidence>
<dbReference type="InterPro" id="IPR024478">
    <property type="entry name" value="HlyB_4HB_MCP"/>
</dbReference>